<dbReference type="GO" id="GO:0005524">
    <property type="term" value="F:ATP binding"/>
    <property type="evidence" value="ECO:0007669"/>
    <property type="project" value="UniProtKB-KW"/>
</dbReference>
<keyword evidence="11" id="KW-0067">ATP-binding</keyword>
<dbReference type="InterPro" id="IPR011622">
    <property type="entry name" value="7TMR_DISM_rcpt_extracell_dom2"/>
</dbReference>
<keyword evidence="12" id="KW-1185">Reference proteome</keyword>
<dbReference type="CDD" id="cd00082">
    <property type="entry name" value="HisKA"/>
    <property type="match status" value="1"/>
</dbReference>
<keyword evidence="7" id="KW-0472">Membrane</keyword>
<dbReference type="Gene3D" id="3.40.50.2300">
    <property type="match status" value="1"/>
</dbReference>
<keyword evidence="5" id="KW-0418">Kinase</keyword>
<dbReference type="PROSITE" id="PS50110">
    <property type="entry name" value="RESPONSE_REGULATORY"/>
    <property type="match status" value="1"/>
</dbReference>
<feature type="transmembrane region" description="Helical" evidence="7">
    <location>
        <begin position="264"/>
        <end position="283"/>
    </location>
</feature>
<dbReference type="Pfam" id="PF07695">
    <property type="entry name" value="7TMR-DISM_7TM"/>
    <property type="match status" value="1"/>
</dbReference>
<dbReference type="InterPro" id="IPR003594">
    <property type="entry name" value="HATPase_dom"/>
</dbReference>
<feature type="domain" description="Response regulatory" evidence="10">
    <location>
        <begin position="699"/>
        <end position="817"/>
    </location>
</feature>
<dbReference type="InterPro" id="IPR005467">
    <property type="entry name" value="His_kinase_dom"/>
</dbReference>
<evidence type="ECO:0000313" key="12">
    <source>
        <dbReference type="Proteomes" id="UP001617427"/>
    </source>
</evidence>
<dbReference type="SMART" id="SM00387">
    <property type="entry name" value="HATPase_c"/>
    <property type="match status" value="1"/>
</dbReference>
<dbReference type="InterPro" id="IPR011623">
    <property type="entry name" value="7TMR_DISM_rcpt_extracell_dom1"/>
</dbReference>
<feature type="transmembrane region" description="Helical" evidence="7">
    <location>
        <begin position="320"/>
        <end position="337"/>
    </location>
</feature>
<dbReference type="SMART" id="SM00388">
    <property type="entry name" value="HisKA"/>
    <property type="match status" value="1"/>
</dbReference>
<dbReference type="InterPro" id="IPR036097">
    <property type="entry name" value="HisK_dim/P_sf"/>
</dbReference>
<comment type="caution">
    <text evidence="11">The sequence shown here is derived from an EMBL/GenBank/DDBJ whole genome shotgun (WGS) entry which is preliminary data.</text>
</comment>
<dbReference type="Proteomes" id="UP001617427">
    <property type="component" value="Unassembled WGS sequence"/>
</dbReference>
<evidence type="ECO:0000256" key="1">
    <source>
        <dbReference type="ARBA" id="ARBA00000085"/>
    </source>
</evidence>
<name>A0ABW8EVZ6_9BURK</name>
<protein>
    <recommendedName>
        <fullName evidence="2">histidine kinase</fullName>
        <ecNumber evidence="2">2.7.13.3</ecNumber>
    </recommendedName>
</protein>
<dbReference type="PANTHER" id="PTHR43047:SF72">
    <property type="entry name" value="OSMOSENSING HISTIDINE PROTEIN KINASE SLN1"/>
    <property type="match status" value="1"/>
</dbReference>
<dbReference type="Gene3D" id="1.10.287.130">
    <property type="match status" value="1"/>
</dbReference>
<reference evidence="11 12" key="1">
    <citation type="submission" date="2024-10" db="EMBL/GenBank/DDBJ databases">
        <title>The Natural Products Discovery Center: Release of the First 8490 Sequenced Strains for Exploring Actinobacteria Biosynthetic Diversity.</title>
        <authorList>
            <person name="Kalkreuter E."/>
            <person name="Kautsar S.A."/>
            <person name="Yang D."/>
            <person name="Bader C.D."/>
            <person name="Teijaro C.N."/>
            <person name="Fluegel L."/>
            <person name="Davis C.M."/>
            <person name="Simpson J.R."/>
            <person name="Lauterbach L."/>
            <person name="Steele A.D."/>
            <person name="Gui C."/>
            <person name="Meng S."/>
            <person name="Li G."/>
            <person name="Viehrig K."/>
            <person name="Ye F."/>
            <person name="Su P."/>
            <person name="Kiefer A.F."/>
            <person name="Nichols A."/>
            <person name="Cepeda A.J."/>
            <person name="Yan W."/>
            <person name="Fan B."/>
            <person name="Jiang Y."/>
            <person name="Adhikari A."/>
            <person name="Zheng C.-J."/>
            <person name="Schuster L."/>
            <person name="Cowan T.M."/>
            <person name="Smanski M.J."/>
            <person name="Chevrette M.G."/>
            <person name="De Carvalho L.P.S."/>
            <person name="Shen B."/>
        </authorList>
    </citation>
    <scope>NUCLEOTIDE SEQUENCE [LARGE SCALE GENOMIC DNA]</scope>
    <source>
        <strain evidence="11 12">NPDC087045</strain>
    </source>
</reference>
<dbReference type="InterPro" id="IPR011006">
    <property type="entry name" value="CheY-like_superfamily"/>
</dbReference>
<dbReference type="InterPro" id="IPR001789">
    <property type="entry name" value="Sig_transdc_resp-reg_receiver"/>
</dbReference>
<feature type="domain" description="Histidine kinase" evidence="9">
    <location>
        <begin position="455"/>
        <end position="672"/>
    </location>
</feature>
<keyword evidence="3 6" id="KW-0597">Phosphoprotein</keyword>
<evidence type="ECO:0000256" key="8">
    <source>
        <dbReference type="SAM" id="SignalP"/>
    </source>
</evidence>
<dbReference type="Pfam" id="PF07696">
    <property type="entry name" value="7TMR-DISMED2"/>
    <property type="match status" value="1"/>
</dbReference>
<evidence type="ECO:0000259" key="9">
    <source>
        <dbReference type="PROSITE" id="PS50109"/>
    </source>
</evidence>
<dbReference type="Pfam" id="PF00512">
    <property type="entry name" value="HisKA"/>
    <property type="match status" value="1"/>
</dbReference>
<proteinExistence type="predicted"/>
<evidence type="ECO:0000256" key="7">
    <source>
        <dbReference type="SAM" id="Phobius"/>
    </source>
</evidence>
<dbReference type="Pfam" id="PF02518">
    <property type="entry name" value="HATPase_c"/>
    <property type="match status" value="1"/>
</dbReference>
<feature type="transmembrane region" description="Helical" evidence="7">
    <location>
        <begin position="223"/>
        <end position="244"/>
    </location>
</feature>
<feature type="transmembrane region" description="Helical" evidence="7">
    <location>
        <begin position="383"/>
        <end position="400"/>
    </location>
</feature>
<dbReference type="SUPFAM" id="SSF55874">
    <property type="entry name" value="ATPase domain of HSP90 chaperone/DNA topoisomerase II/histidine kinase"/>
    <property type="match status" value="1"/>
</dbReference>
<dbReference type="InterPro" id="IPR003661">
    <property type="entry name" value="HisK_dim/P_dom"/>
</dbReference>
<keyword evidence="8" id="KW-0732">Signal</keyword>
<feature type="transmembrane region" description="Helical" evidence="7">
    <location>
        <begin position="290"/>
        <end position="308"/>
    </location>
</feature>
<evidence type="ECO:0000259" key="10">
    <source>
        <dbReference type="PROSITE" id="PS50110"/>
    </source>
</evidence>
<evidence type="ECO:0000256" key="2">
    <source>
        <dbReference type="ARBA" id="ARBA00012438"/>
    </source>
</evidence>
<dbReference type="SUPFAM" id="SSF47384">
    <property type="entry name" value="Homodimeric domain of signal transducing histidine kinase"/>
    <property type="match status" value="1"/>
</dbReference>
<dbReference type="Gene3D" id="3.30.565.10">
    <property type="entry name" value="Histidine kinase-like ATPase, C-terminal domain"/>
    <property type="match status" value="1"/>
</dbReference>
<keyword evidence="4" id="KW-0808">Transferase</keyword>
<dbReference type="SUPFAM" id="SSF52172">
    <property type="entry name" value="CheY-like"/>
    <property type="match status" value="1"/>
</dbReference>
<feature type="transmembrane region" description="Helical" evidence="7">
    <location>
        <begin position="195"/>
        <end position="214"/>
    </location>
</feature>
<feature type="modified residue" description="4-aspartylphosphate" evidence="6">
    <location>
        <position position="751"/>
    </location>
</feature>
<dbReference type="InterPro" id="IPR004358">
    <property type="entry name" value="Sig_transdc_His_kin-like_C"/>
</dbReference>
<dbReference type="InterPro" id="IPR036890">
    <property type="entry name" value="HATPase_C_sf"/>
</dbReference>
<accession>A0ABW8EVZ6</accession>
<dbReference type="PANTHER" id="PTHR43047">
    <property type="entry name" value="TWO-COMPONENT HISTIDINE PROTEIN KINASE"/>
    <property type="match status" value="1"/>
</dbReference>
<dbReference type="CDD" id="cd00075">
    <property type="entry name" value="HATPase"/>
    <property type="match status" value="1"/>
</dbReference>
<feature type="transmembrane region" description="Helical" evidence="7">
    <location>
        <begin position="344"/>
        <end position="363"/>
    </location>
</feature>
<organism evidence="11 12">
    <name type="scientific">Herbaspirillum chlorophenolicum</name>
    <dbReference type="NCBI Taxonomy" id="211589"/>
    <lineage>
        <taxon>Bacteria</taxon>
        <taxon>Pseudomonadati</taxon>
        <taxon>Pseudomonadota</taxon>
        <taxon>Betaproteobacteria</taxon>
        <taxon>Burkholderiales</taxon>
        <taxon>Oxalobacteraceae</taxon>
        <taxon>Herbaspirillum</taxon>
    </lineage>
</organism>
<dbReference type="EC" id="2.7.13.3" evidence="2"/>
<keyword evidence="11" id="KW-0547">Nucleotide-binding</keyword>
<dbReference type="CDD" id="cd00156">
    <property type="entry name" value="REC"/>
    <property type="match status" value="1"/>
</dbReference>
<dbReference type="PROSITE" id="PS50109">
    <property type="entry name" value="HIS_KIN"/>
    <property type="match status" value="1"/>
</dbReference>
<evidence type="ECO:0000313" key="11">
    <source>
        <dbReference type="EMBL" id="MFJ3045616.1"/>
    </source>
</evidence>
<dbReference type="SMART" id="SM00448">
    <property type="entry name" value="REC"/>
    <property type="match status" value="1"/>
</dbReference>
<dbReference type="PRINTS" id="PR00344">
    <property type="entry name" value="BCTRLSENSOR"/>
</dbReference>
<dbReference type="Pfam" id="PF00072">
    <property type="entry name" value="Response_reg"/>
    <property type="match status" value="1"/>
</dbReference>
<feature type="chain" id="PRO_5046088535" description="histidine kinase" evidence="8">
    <location>
        <begin position="27"/>
        <end position="896"/>
    </location>
</feature>
<feature type="signal peptide" evidence="8">
    <location>
        <begin position="1"/>
        <end position="26"/>
    </location>
</feature>
<dbReference type="RefSeq" id="WP_402699295.1">
    <property type="nucleotide sequence ID" value="NZ_JBIUZV010000003.1"/>
</dbReference>
<evidence type="ECO:0000256" key="6">
    <source>
        <dbReference type="PROSITE-ProRule" id="PRU00169"/>
    </source>
</evidence>
<evidence type="ECO:0000256" key="3">
    <source>
        <dbReference type="ARBA" id="ARBA00022553"/>
    </source>
</evidence>
<keyword evidence="7" id="KW-0812">Transmembrane</keyword>
<dbReference type="Gene3D" id="2.60.40.2380">
    <property type="match status" value="1"/>
</dbReference>
<sequence>MRAAIFRFLYLLAFLSSLAGVGAALAADAQSGVAPVDIAGVSGMLALRSQLAVLEGPSARQDVQAVMARSDWQIVTDRRLNGGYSSAAVWLRGALFNSSEVTVTRWLAVGSTRLERVTYFRLPADRGKAQEVIYSGNAVPLDQRPEVSHIPLFPVTLAPGERIDFALKIQTRSALDVNIALWEPSVFRQDEGRELAAQAILIGLPVLLALYALIQGVVWRDRGFLLLAVWIGFALAYICSFQGYLYRYAIPDGGELLVRAPSTIAGITSAIYAVMTLEFVGIQRVRFWKWTYRVMIATMLALSAWTALGDYRAAAQVSNMVIGIFYLFWIASMLYAWRRRMPNALLFLVSFALVWLMMCGKLLELNGIVERAWLAGWKMSWLFQLGLLPMMTLIVFGRSLEIYRKHMQMQQALLDTQAQEQVQLEKAVTERTKELREALISADEANHAKTDFLARISHDLRTPLTSILGFSDMVQASGSENAGHGRIIRRSAMHMLNMVNDLIDYARGDNADTVQKAPVYVHALINTIAQEGAELARRKNNRFAFRVVGALPPVLQLDAKRLHRILGNLLDNAAKYTSDGNIELQVECLPGTGDMAAVLEFRIKDSGCGIAPEHQARIFEPFERADAARSEPGIGLGLAIVRQWTMRMDGSIDIDSAAGVGTLITLRLPAETAAEENIARHHVLDTTEVLSLIDGSGRLVWVVEDSAEIRQLLMDQLSSLGFTVELMADGVAAIERMQAPDVRWPDLLMTDYLMPGADGGEVLRAARQYLPGVPVMLLSATPKSSHDTEGNTQQDFDASLLKPIDLLELQEALGRLLKLDELRRAEPEPDDVPLLLPPEKALRTAHQWIDLGAISDLLDWAEAVRRDYPECEAFYLRARQLIGQGNLAGLGQLCRQ</sequence>
<gene>
    <name evidence="11" type="ORF">ACIPEN_07305</name>
</gene>
<evidence type="ECO:0000256" key="4">
    <source>
        <dbReference type="ARBA" id="ARBA00022679"/>
    </source>
</evidence>
<evidence type="ECO:0000256" key="5">
    <source>
        <dbReference type="ARBA" id="ARBA00022777"/>
    </source>
</evidence>
<dbReference type="EMBL" id="JBIUZV010000003">
    <property type="protein sequence ID" value="MFJ3045616.1"/>
    <property type="molecule type" value="Genomic_DNA"/>
</dbReference>
<keyword evidence="7" id="KW-1133">Transmembrane helix</keyword>
<comment type="catalytic activity">
    <reaction evidence="1">
        <text>ATP + protein L-histidine = ADP + protein N-phospho-L-histidine.</text>
        <dbReference type="EC" id="2.7.13.3"/>
    </reaction>
</comment>